<gene>
    <name evidence="8" type="ordered locus">Snov_0308</name>
</gene>
<evidence type="ECO:0000256" key="2">
    <source>
        <dbReference type="ARBA" id="ARBA00007362"/>
    </source>
</evidence>
<dbReference type="Proteomes" id="UP000006633">
    <property type="component" value="Chromosome"/>
</dbReference>
<dbReference type="KEGG" id="sno:Snov_0308"/>
<accession>D7A226</accession>
<dbReference type="Pfam" id="PF00892">
    <property type="entry name" value="EamA"/>
    <property type="match status" value="2"/>
</dbReference>
<protein>
    <recommendedName>
        <fullName evidence="7">EamA domain-containing protein</fullName>
    </recommendedName>
</protein>
<dbReference type="HOGENOM" id="CLU_033863_5_0_5"/>
<name>D7A226_ANCN5</name>
<proteinExistence type="inferred from homology"/>
<organism evidence="8 9">
    <name type="scientific">Ancylobacter novellus (strain ATCC 8093 / DSM 506 / JCM 20403 / CCM 1077 / IAM 12100 / NBRC 12443 / NCIMB 10456)</name>
    <name type="common">Starkeya novella</name>
    <dbReference type="NCBI Taxonomy" id="639283"/>
    <lineage>
        <taxon>Bacteria</taxon>
        <taxon>Pseudomonadati</taxon>
        <taxon>Pseudomonadota</taxon>
        <taxon>Alphaproteobacteria</taxon>
        <taxon>Hyphomicrobiales</taxon>
        <taxon>Xanthobacteraceae</taxon>
        <taxon>Ancylobacter</taxon>
    </lineage>
</organism>
<comment type="similarity">
    <text evidence="2">Belongs to the EamA transporter family.</text>
</comment>
<keyword evidence="5 6" id="KW-0472">Membrane</keyword>
<evidence type="ECO:0000256" key="3">
    <source>
        <dbReference type="ARBA" id="ARBA00022692"/>
    </source>
</evidence>
<evidence type="ECO:0000256" key="5">
    <source>
        <dbReference type="ARBA" id="ARBA00023136"/>
    </source>
</evidence>
<evidence type="ECO:0000313" key="8">
    <source>
        <dbReference type="EMBL" id="ADH87642.1"/>
    </source>
</evidence>
<feature type="transmembrane region" description="Helical" evidence="6">
    <location>
        <begin position="91"/>
        <end position="109"/>
    </location>
</feature>
<evidence type="ECO:0000256" key="4">
    <source>
        <dbReference type="ARBA" id="ARBA00022989"/>
    </source>
</evidence>
<dbReference type="EMBL" id="CP002026">
    <property type="protein sequence ID" value="ADH87642.1"/>
    <property type="molecule type" value="Genomic_DNA"/>
</dbReference>
<dbReference type="InterPro" id="IPR037185">
    <property type="entry name" value="EmrE-like"/>
</dbReference>
<evidence type="ECO:0000259" key="7">
    <source>
        <dbReference type="Pfam" id="PF00892"/>
    </source>
</evidence>
<feature type="transmembrane region" description="Helical" evidence="6">
    <location>
        <begin position="204"/>
        <end position="229"/>
    </location>
</feature>
<dbReference type="STRING" id="639283.Snov_0308"/>
<dbReference type="eggNOG" id="COG0697">
    <property type="taxonomic scope" value="Bacteria"/>
</dbReference>
<keyword evidence="9" id="KW-1185">Reference proteome</keyword>
<feature type="transmembrane region" description="Helical" evidence="6">
    <location>
        <begin position="65"/>
        <end position="85"/>
    </location>
</feature>
<keyword evidence="4 6" id="KW-1133">Transmembrane helix</keyword>
<dbReference type="GO" id="GO:0016020">
    <property type="term" value="C:membrane"/>
    <property type="evidence" value="ECO:0007669"/>
    <property type="project" value="UniProtKB-SubCell"/>
</dbReference>
<dbReference type="PANTHER" id="PTHR32322">
    <property type="entry name" value="INNER MEMBRANE TRANSPORTER"/>
    <property type="match status" value="1"/>
</dbReference>
<dbReference type="PANTHER" id="PTHR32322:SF2">
    <property type="entry name" value="EAMA DOMAIN-CONTAINING PROTEIN"/>
    <property type="match status" value="1"/>
</dbReference>
<feature type="transmembrane region" description="Helical" evidence="6">
    <location>
        <begin position="267"/>
        <end position="285"/>
    </location>
</feature>
<keyword evidence="3 6" id="KW-0812">Transmembrane</keyword>
<feature type="domain" description="EamA" evidence="7">
    <location>
        <begin position="149"/>
        <end position="283"/>
    </location>
</feature>
<evidence type="ECO:0000256" key="6">
    <source>
        <dbReference type="SAM" id="Phobius"/>
    </source>
</evidence>
<feature type="domain" description="EamA" evidence="7">
    <location>
        <begin position="9"/>
        <end position="134"/>
    </location>
</feature>
<dbReference type="SUPFAM" id="SSF103481">
    <property type="entry name" value="Multidrug resistance efflux transporter EmrE"/>
    <property type="match status" value="2"/>
</dbReference>
<feature type="transmembrane region" description="Helical" evidence="6">
    <location>
        <begin position="148"/>
        <end position="167"/>
    </location>
</feature>
<comment type="subcellular location">
    <subcellularLocation>
        <location evidence="1">Membrane</location>
        <topology evidence="1">Multi-pass membrane protein</topology>
    </subcellularLocation>
</comment>
<dbReference type="InterPro" id="IPR050638">
    <property type="entry name" value="AA-Vitamin_Transporters"/>
</dbReference>
<feature type="transmembrane region" description="Helical" evidence="6">
    <location>
        <begin position="35"/>
        <end position="53"/>
    </location>
</feature>
<dbReference type="AlphaFoldDB" id="D7A226"/>
<feature type="transmembrane region" description="Helical" evidence="6">
    <location>
        <begin position="116"/>
        <end position="136"/>
    </location>
</feature>
<reference evidence="8 9" key="1">
    <citation type="journal article" date="2012" name="Stand. Genomic Sci.">
        <title>Complete genome sequence of the facultatively chemolithoautotrophic and methylotrophic alpha Proteobacterium Starkeya novella type strain (ATCC 8093(T)).</title>
        <authorList>
            <person name="Kappler U."/>
            <person name="Davenport K."/>
            <person name="Beatson S."/>
            <person name="Lucas S."/>
            <person name="Lapidus A."/>
            <person name="Copeland A."/>
            <person name="Berry K.W."/>
            <person name="Glavina Del Rio T."/>
            <person name="Hammon N."/>
            <person name="Dalin E."/>
            <person name="Tice H."/>
            <person name="Pitluck S."/>
            <person name="Richardson P."/>
            <person name="Bruce D."/>
            <person name="Goodwin L.A."/>
            <person name="Han C."/>
            <person name="Tapia R."/>
            <person name="Detter J.C."/>
            <person name="Chang Y.J."/>
            <person name="Jeffries C.D."/>
            <person name="Land M."/>
            <person name="Hauser L."/>
            <person name="Kyrpides N.C."/>
            <person name="Goker M."/>
            <person name="Ivanova N."/>
            <person name="Klenk H.P."/>
            <person name="Woyke T."/>
        </authorList>
    </citation>
    <scope>NUCLEOTIDE SEQUENCE [LARGE SCALE GENOMIC DNA]</scope>
    <source>
        <strain evidence="9">ATCC 8093 / DSM 506 / JCM 20403 / CCM 1077 / IAM 12100 / NBRC 12443 / NCIMB 10456</strain>
    </source>
</reference>
<feature type="transmembrane region" description="Helical" evidence="6">
    <location>
        <begin position="241"/>
        <end position="261"/>
    </location>
</feature>
<evidence type="ECO:0000313" key="9">
    <source>
        <dbReference type="Proteomes" id="UP000006633"/>
    </source>
</evidence>
<dbReference type="RefSeq" id="WP_013165147.1">
    <property type="nucleotide sequence ID" value="NC_014217.1"/>
</dbReference>
<feature type="transmembrane region" description="Helical" evidence="6">
    <location>
        <begin position="174"/>
        <end position="198"/>
    </location>
</feature>
<evidence type="ECO:0000256" key="1">
    <source>
        <dbReference type="ARBA" id="ARBA00004141"/>
    </source>
</evidence>
<dbReference type="InterPro" id="IPR000620">
    <property type="entry name" value="EamA_dom"/>
</dbReference>
<sequence>MSLRSLGSMLLLAVMWGLSIPVTKMGLETLPPLTLTALRFAVAVPLLFALLAGRWRLPWRAVPKVAALGFLAIGIGQVTQTLGVVGTSASVGTVITATIPLFIVVIAALRLRQPVTLLQTAGLIAAFAGIALVAFGDRDPAALAQTTASGAILMLLSAAAIAFYYVWSVEVADAYGTVTVVAWSTLCGFISLAPWAAWEASNTPFVIGVTAIGAAIYLGVVVTVAGLFLWLNMLRTVPARVAASVQFLQPVVGVMASAALFGDHLGLAFFVGVALVLTGLATTLANR</sequence>